<feature type="transmembrane region" description="Helical" evidence="8">
    <location>
        <begin position="147"/>
        <end position="168"/>
    </location>
</feature>
<keyword evidence="5 8" id="KW-0812">Transmembrane</keyword>
<name>A0A381RIR0_9ZZZZ</name>
<evidence type="ECO:0000256" key="7">
    <source>
        <dbReference type="ARBA" id="ARBA00023136"/>
    </source>
</evidence>
<evidence type="ECO:0000256" key="3">
    <source>
        <dbReference type="ARBA" id="ARBA00022448"/>
    </source>
</evidence>
<keyword evidence="3" id="KW-0813">Transport</keyword>
<evidence type="ECO:0000256" key="2">
    <source>
        <dbReference type="ARBA" id="ARBA00007069"/>
    </source>
</evidence>
<feature type="transmembrane region" description="Helical" evidence="8">
    <location>
        <begin position="246"/>
        <end position="268"/>
    </location>
</feature>
<evidence type="ECO:0000256" key="1">
    <source>
        <dbReference type="ARBA" id="ARBA00004651"/>
    </source>
</evidence>
<dbReference type="PANTHER" id="PTHR43848">
    <property type="entry name" value="PUTRESCINE TRANSPORT SYSTEM PERMEASE PROTEIN POTI"/>
    <property type="match status" value="1"/>
</dbReference>
<feature type="domain" description="ABC transmembrane type-1" evidence="9">
    <location>
        <begin position="67"/>
        <end position="272"/>
    </location>
</feature>
<dbReference type="PANTHER" id="PTHR43848:SF2">
    <property type="entry name" value="PUTRESCINE TRANSPORT SYSTEM PERMEASE PROTEIN POTI"/>
    <property type="match status" value="1"/>
</dbReference>
<feature type="transmembrane region" description="Helical" evidence="8">
    <location>
        <begin position="73"/>
        <end position="93"/>
    </location>
</feature>
<dbReference type="Gene3D" id="1.10.3720.10">
    <property type="entry name" value="MetI-like"/>
    <property type="match status" value="1"/>
</dbReference>
<dbReference type="InterPro" id="IPR000515">
    <property type="entry name" value="MetI-like"/>
</dbReference>
<keyword evidence="4" id="KW-1003">Cell membrane</keyword>
<protein>
    <recommendedName>
        <fullName evidence="9">ABC transmembrane type-1 domain-containing protein</fullName>
    </recommendedName>
</protein>
<evidence type="ECO:0000259" key="9">
    <source>
        <dbReference type="PROSITE" id="PS50928"/>
    </source>
</evidence>
<keyword evidence="7 8" id="KW-0472">Membrane</keyword>
<dbReference type="Pfam" id="PF00528">
    <property type="entry name" value="BPD_transp_1"/>
    <property type="match status" value="1"/>
</dbReference>
<feature type="transmembrane region" description="Helical" evidence="8">
    <location>
        <begin position="105"/>
        <end position="127"/>
    </location>
</feature>
<feature type="transmembrane region" description="Helical" evidence="8">
    <location>
        <begin position="218"/>
        <end position="239"/>
    </location>
</feature>
<reference evidence="10" key="1">
    <citation type="submission" date="2018-05" db="EMBL/GenBank/DDBJ databases">
        <authorList>
            <person name="Lanie J.A."/>
            <person name="Ng W.-L."/>
            <person name="Kazmierczak K.M."/>
            <person name="Andrzejewski T.M."/>
            <person name="Davidsen T.M."/>
            <person name="Wayne K.J."/>
            <person name="Tettelin H."/>
            <person name="Glass J.I."/>
            <person name="Rusch D."/>
            <person name="Podicherti R."/>
            <person name="Tsui H.-C.T."/>
            <person name="Winkler M.E."/>
        </authorList>
    </citation>
    <scope>NUCLEOTIDE SEQUENCE</scope>
</reference>
<evidence type="ECO:0000256" key="5">
    <source>
        <dbReference type="ARBA" id="ARBA00022692"/>
    </source>
</evidence>
<dbReference type="InterPro" id="IPR051789">
    <property type="entry name" value="Bact_Polyamine_Transport"/>
</dbReference>
<organism evidence="10">
    <name type="scientific">marine metagenome</name>
    <dbReference type="NCBI Taxonomy" id="408172"/>
    <lineage>
        <taxon>unclassified sequences</taxon>
        <taxon>metagenomes</taxon>
        <taxon>ecological metagenomes</taxon>
    </lineage>
</organism>
<accession>A0A381RIR0</accession>
<dbReference type="InterPro" id="IPR035906">
    <property type="entry name" value="MetI-like_sf"/>
</dbReference>
<comment type="similarity">
    <text evidence="2">Belongs to the binding-protein-dependent transport system permease family. CysTW subfamily.</text>
</comment>
<sequence>MSTAMPRGASRWVLSVHSLLVFLFFYAPIAVLVLYSFNQSKIIGKWEGFTLAWYGDFIAHEGIQQSIWVSVKVGLLSTVIAVVLGTMAALALERFRWWGQKTFDAVLYLPIIIPDVTMAVMLLVFFGETAPLFNAIPGVDLTAGIERLVFSHVAFNISFVSVVVRARLANLDATMEEAAADLYATRWQAFRRVTLPQITPGVAGGALLAVTLSLDDVVISSFVSAVGATPLPVFVFGMLRRGVSPLVNAVSTSMLAASMLLVLLSLIVSRAISSQSEG</sequence>
<dbReference type="PROSITE" id="PS50928">
    <property type="entry name" value="ABC_TM1"/>
    <property type="match status" value="1"/>
</dbReference>
<keyword evidence="6 8" id="KW-1133">Transmembrane helix</keyword>
<evidence type="ECO:0000313" key="10">
    <source>
        <dbReference type="EMBL" id="SUZ90848.1"/>
    </source>
</evidence>
<dbReference type="GO" id="GO:0055085">
    <property type="term" value="P:transmembrane transport"/>
    <property type="evidence" value="ECO:0007669"/>
    <property type="project" value="InterPro"/>
</dbReference>
<proteinExistence type="inferred from homology"/>
<feature type="transmembrane region" description="Helical" evidence="8">
    <location>
        <begin position="189"/>
        <end position="212"/>
    </location>
</feature>
<gene>
    <name evidence="10" type="ORF">METZ01_LOCUS43702</name>
</gene>
<evidence type="ECO:0000256" key="4">
    <source>
        <dbReference type="ARBA" id="ARBA00022475"/>
    </source>
</evidence>
<dbReference type="CDD" id="cd06261">
    <property type="entry name" value="TM_PBP2"/>
    <property type="match status" value="1"/>
</dbReference>
<dbReference type="EMBL" id="UINC01001928">
    <property type="protein sequence ID" value="SUZ90848.1"/>
    <property type="molecule type" value="Genomic_DNA"/>
</dbReference>
<feature type="transmembrane region" description="Helical" evidence="8">
    <location>
        <begin position="12"/>
        <end position="37"/>
    </location>
</feature>
<evidence type="ECO:0000256" key="8">
    <source>
        <dbReference type="SAM" id="Phobius"/>
    </source>
</evidence>
<dbReference type="AlphaFoldDB" id="A0A381RIR0"/>
<dbReference type="SUPFAM" id="SSF161098">
    <property type="entry name" value="MetI-like"/>
    <property type="match status" value="1"/>
</dbReference>
<dbReference type="GO" id="GO:0005886">
    <property type="term" value="C:plasma membrane"/>
    <property type="evidence" value="ECO:0007669"/>
    <property type="project" value="UniProtKB-SubCell"/>
</dbReference>
<evidence type="ECO:0000256" key="6">
    <source>
        <dbReference type="ARBA" id="ARBA00022989"/>
    </source>
</evidence>
<comment type="subcellular location">
    <subcellularLocation>
        <location evidence="1">Cell membrane</location>
        <topology evidence="1">Multi-pass membrane protein</topology>
    </subcellularLocation>
</comment>